<dbReference type="EMBL" id="RCHU02000003">
    <property type="protein sequence ID" value="KAL3598245.1"/>
    <property type="molecule type" value="Genomic_DNA"/>
</dbReference>
<gene>
    <name evidence="1" type="ORF">D5086_006163</name>
</gene>
<sequence length="131" mass="14913">MESKLGTPREYYHEDHSQHNFLKLNTFKHCGSSLWFDSSTHERGQGQPFSALLVVLPIQLWESASSLNSSHKPTAEPTLEGSFKLWHFSFSKVVSCQLHSSKRNCQSCTHHKLSDAFPSIAYSGQVAKWYL</sequence>
<name>A0ACC4CL15_POPAL</name>
<dbReference type="Proteomes" id="UP000309997">
    <property type="component" value="Unassembled WGS sequence"/>
</dbReference>
<keyword evidence="2" id="KW-1185">Reference proteome</keyword>
<reference evidence="1 2" key="1">
    <citation type="journal article" date="2024" name="Plant Biotechnol. J.">
        <title>Genome and CRISPR/Cas9 system of a widespread forest tree (Populus alba) in the world.</title>
        <authorList>
            <person name="Liu Y.J."/>
            <person name="Jiang P.F."/>
            <person name="Han X.M."/>
            <person name="Li X.Y."/>
            <person name="Wang H.M."/>
            <person name="Wang Y.J."/>
            <person name="Wang X.X."/>
            <person name="Zeng Q.Y."/>
        </authorList>
    </citation>
    <scope>NUCLEOTIDE SEQUENCE [LARGE SCALE GENOMIC DNA]</scope>
    <source>
        <strain evidence="2">cv. PAL-ZL1</strain>
    </source>
</reference>
<proteinExistence type="predicted"/>
<evidence type="ECO:0000313" key="1">
    <source>
        <dbReference type="EMBL" id="KAL3598245.1"/>
    </source>
</evidence>
<comment type="caution">
    <text evidence="1">The sequence shown here is derived from an EMBL/GenBank/DDBJ whole genome shotgun (WGS) entry which is preliminary data.</text>
</comment>
<organism evidence="1 2">
    <name type="scientific">Populus alba</name>
    <name type="common">White poplar</name>
    <dbReference type="NCBI Taxonomy" id="43335"/>
    <lineage>
        <taxon>Eukaryota</taxon>
        <taxon>Viridiplantae</taxon>
        <taxon>Streptophyta</taxon>
        <taxon>Embryophyta</taxon>
        <taxon>Tracheophyta</taxon>
        <taxon>Spermatophyta</taxon>
        <taxon>Magnoliopsida</taxon>
        <taxon>eudicotyledons</taxon>
        <taxon>Gunneridae</taxon>
        <taxon>Pentapetalae</taxon>
        <taxon>rosids</taxon>
        <taxon>fabids</taxon>
        <taxon>Malpighiales</taxon>
        <taxon>Salicaceae</taxon>
        <taxon>Saliceae</taxon>
        <taxon>Populus</taxon>
    </lineage>
</organism>
<protein>
    <submittedName>
        <fullName evidence="1">Uncharacterized protein</fullName>
    </submittedName>
</protein>
<accession>A0ACC4CL15</accession>
<evidence type="ECO:0000313" key="2">
    <source>
        <dbReference type="Proteomes" id="UP000309997"/>
    </source>
</evidence>